<dbReference type="STRING" id="634994.GCWU000323_01557"/>
<dbReference type="EMBL" id="ACVB02000010">
    <property type="protein sequence ID" value="EEX74510.1"/>
    <property type="molecule type" value="Genomic_DNA"/>
</dbReference>
<name>C9MYD0_9FUSO</name>
<protein>
    <submittedName>
        <fullName evidence="1">Uncharacterized protein</fullName>
    </submittedName>
</protein>
<gene>
    <name evidence="1" type="ORF">GCWU000323_01557</name>
</gene>
<dbReference type="Proteomes" id="UP000006233">
    <property type="component" value="Unassembled WGS sequence"/>
</dbReference>
<sequence>MGYSVGETFMVEFVILNSSSLPFKDKYEFEKNIIEFLKVTNYLSQKLKNYIKIKTFIEIKDMIIYSNKTLKETIYSIKDEVLRRKLFSLISNKVIKIENPILNKTNENKTYGLKEYKYEDKENKEFGYVDIFGTVLVSFLSNEKWNKIEIELLKISFLENEEIKEEKIKILNISLEKHFEEIRIKEFLEDRKIEIINELIKNYENKKDFLKKVHINKVVEETFTKIKNTRMFEEFVTIVCNLEIGAKEIKDYEVSDESDSVKGKFKLKEKRCFKFDDGSYRYIFRHMKNFSNGYRMYFEEKKIKLLYVILENIYLLKNIKIKNERRKIKMAVKNKVMKKILHKLMKFWKNWKVRNCR</sequence>
<proteinExistence type="predicted"/>
<dbReference type="AlphaFoldDB" id="C9MYD0"/>
<accession>C9MYD0</accession>
<comment type="caution">
    <text evidence="1">The sequence shown here is derived from an EMBL/GenBank/DDBJ whole genome shotgun (WGS) entry which is preliminary data.</text>
</comment>
<dbReference type="HOGENOM" id="CLU_896461_0_0_0"/>
<evidence type="ECO:0000313" key="2">
    <source>
        <dbReference type="Proteomes" id="UP000006233"/>
    </source>
</evidence>
<evidence type="ECO:0000313" key="1">
    <source>
        <dbReference type="EMBL" id="EEX74510.1"/>
    </source>
</evidence>
<organism evidence="1 2">
    <name type="scientific">Leptotrichia hofstadii F0254</name>
    <dbReference type="NCBI Taxonomy" id="634994"/>
    <lineage>
        <taxon>Bacteria</taxon>
        <taxon>Fusobacteriati</taxon>
        <taxon>Fusobacteriota</taxon>
        <taxon>Fusobacteriia</taxon>
        <taxon>Fusobacteriales</taxon>
        <taxon>Leptotrichiaceae</taxon>
        <taxon>Leptotrichia</taxon>
    </lineage>
</organism>
<reference evidence="1 2" key="1">
    <citation type="submission" date="2009-09" db="EMBL/GenBank/DDBJ databases">
        <authorList>
            <person name="Weinstock G."/>
            <person name="Sodergren E."/>
            <person name="Clifton S."/>
            <person name="Fulton L."/>
            <person name="Fulton B."/>
            <person name="Courtney L."/>
            <person name="Fronick C."/>
            <person name="Harrison M."/>
            <person name="Strong C."/>
            <person name="Farmer C."/>
            <person name="Delahaunty K."/>
            <person name="Markovic C."/>
            <person name="Hall O."/>
            <person name="Minx P."/>
            <person name="Tomlinson C."/>
            <person name="Mitreva M."/>
            <person name="Nelson J."/>
            <person name="Hou S."/>
            <person name="Wollam A."/>
            <person name="Pepin K.H."/>
            <person name="Johnson M."/>
            <person name="Bhonagiri V."/>
            <person name="Nash W.E."/>
            <person name="Warren W."/>
            <person name="Chinwalla A."/>
            <person name="Mardis E.R."/>
            <person name="Wilson R.K."/>
        </authorList>
    </citation>
    <scope>NUCLEOTIDE SEQUENCE [LARGE SCALE GENOMIC DNA]</scope>
    <source>
        <strain evidence="1 2">F0254</strain>
    </source>
</reference>